<dbReference type="SMART" id="SM00382">
    <property type="entry name" value="AAA"/>
    <property type="match status" value="1"/>
</dbReference>
<dbReference type="CDD" id="cd07346">
    <property type="entry name" value="ABC_6TM_exporters"/>
    <property type="match status" value="1"/>
</dbReference>
<dbReference type="SUPFAM" id="SSF90123">
    <property type="entry name" value="ABC transporter transmembrane region"/>
    <property type="match status" value="1"/>
</dbReference>
<keyword evidence="4" id="KW-0547">Nucleotide-binding</keyword>
<dbReference type="PROSITE" id="PS00211">
    <property type="entry name" value="ABC_TRANSPORTER_1"/>
    <property type="match status" value="1"/>
</dbReference>
<dbReference type="EC" id="3.6.3.-" evidence="11"/>
<dbReference type="FunFam" id="3.40.50.300:FF:000218">
    <property type="entry name" value="Multidrug ABC transporter ATP-binding protein"/>
    <property type="match status" value="1"/>
</dbReference>
<dbReference type="InterPro" id="IPR003593">
    <property type="entry name" value="AAA+_ATPase"/>
</dbReference>
<keyword evidence="6 8" id="KW-1133">Transmembrane helix</keyword>
<keyword evidence="7 8" id="KW-0472">Membrane</keyword>
<dbReference type="Gene3D" id="1.20.1560.10">
    <property type="entry name" value="ABC transporter type 1, transmembrane domain"/>
    <property type="match status" value="1"/>
</dbReference>
<dbReference type="SUPFAM" id="SSF52540">
    <property type="entry name" value="P-loop containing nucleoside triphosphate hydrolases"/>
    <property type="match status" value="1"/>
</dbReference>
<dbReference type="GO" id="GO:0015421">
    <property type="term" value="F:ABC-type oligopeptide transporter activity"/>
    <property type="evidence" value="ECO:0007669"/>
    <property type="project" value="TreeGrafter"/>
</dbReference>
<dbReference type="InterPro" id="IPR017871">
    <property type="entry name" value="ABC_transporter-like_CS"/>
</dbReference>
<evidence type="ECO:0000313" key="11">
    <source>
        <dbReference type="EMBL" id="SQI59826.1"/>
    </source>
</evidence>
<keyword evidence="12" id="KW-1185">Reference proteome</keyword>
<dbReference type="GO" id="GO:0005886">
    <property type="term" value="C:plasma membrane"/>
    <property type="evidence" value="ECO:0007669"/>
    <property type="project" value="UniProtKB-SubCell"/>
</dbReference>
<evidence type="ECO:0000256" key="2">
    <source>
        <dbReference type="ARBA" id="ARBA00005417"/>
    </source>
</evidence>
<comment type="subcellular location">
    <subcellularLocation>
        <location evidence="1">Cell membrane</location>
        <topology evidence="1">Multi-pass membrane protein</topology>
    </subcellularLocation>
</comment>
<dbReference type="RefSeq" id="WP_066139217.1">
    <property type="nucleotide sequence ID" value="NZ_CBCSGM010000001.1"/>
</dbReference>
<comment type="similarity">
    <text evidence="2">Belongs to the ABC transporter superfamily.</text>
</comment>
<feature type="domain" description="ABC transporter" evidence="9">
    <location>
        <begin position="347"/>
        <end position="581"/>
    </location>
</feature>
<keyword evidence="3 8" id="KW-0812">Transmembrane</keyword>
<dbReference type="InterPro" id="IPR003439">
    <property type="entry name" value="ABC_transporter-like_ATP-bd"/>
</dbReference>
<dbReference type="AlphaFoldDB" id="A0A2X4W6H4"/>
<dbReference type="EMBL" id="LS483476">
    <property type="protein sequence ID" value="SQI59826.1"/>
    <property type="molecule type" value="Genomic_DNA"/>
</dbReference>
<feature type="transmembrane region" description="Helical" evidence="8">
    <location>
        <begin position="284"/>
        <end position="305"/>
    </location>
</feature>
<dbReference type="Gene3D" id="3.40.50.300">
    <property type="entry name" value="P-loop containing nucleotide triphosphate hydrolases"/>
    <property type="match status" value="1"/>
</dbReference>
<feature type="transmembrane region" description="Helical" evidence="8">
    <location>
        <begin position="145"/>
        <end position="164"/>
    </location>
</feature>
<evidence type="ECO:0000256" key="8">
    <source>
        <dbReference type="SAM" id="Phobius"/>
    </source>
</evidence>
<dbReference type="Pfam" id="PF00664">
    <property type="entry name" value="ABC_membrane"/>
    <property type="match status" value="1"/>
</dbReference>
<dbReference type="Proteomes" id="UP000249134">
    <property type="component" value="Chromosome 1"/>
</dbReference>
<dbReference type="PANTHER" id="PTHR43394">
    <property type="entry name" value="ATP-DEPENDENT PERMEASE MDL1, MITOCHONDRIAL"/>
    <property type="match status" value="1"/>
</dbReference>
<evidence type="ECO:0000256" key="5">
    <source>
        <dbReference type="ARBA" id="ARBA00022840"/>
    </source>
</evidence>
<evidence type="ECO:0000256" key="4">
    <source>
        <dbReference type="ARBA" id="ARBA00022741"/>
    </source>
</evidence>
<feature type="transmembrane region" description="Helical" evidence="8">
    <location>
        <begin position="30"/>
        <end position="55"/>
    </location>
</feature>
<evidence type="ECO:0000259" key="10">
    <source>
        <dbReference type="PROSITE" id="PS50929"/>
    </source>
</evidence>
<evidence type="ECO:0000313" key="12">
    <source>
        <dbReference type="Proteomes" id="UP000249134"/>
    </source>
</evidence>
<keyword evidence="11" id="KW-0378">Hydrolase</keyword>
<gene>
    <name evidence="11" type="ORF">NCTC4824_02493</name>
</gene>
<dbReference type="STRING" id="1348624.GCA_001591545_01543"/>
<name>A0A2X4W6H4_LEDLE</name>
<evidence type="ECO:0000256" key="6">
    <source>
        <dbReference type="ARBA" id="ARBA00022989"/>
    </source>
</evidence>
<dbReference type="GO" id="GO:0005524">
    <property type="term" value="F:ATP binding"/>
    <property type="evidence" value="ECO:0007669"/>
    <property type="project" value="UniProtKB-KW"/>
</dbReference>
<dbReference type="PROSITE" id="PS50893">
    <property type="entry name" value="ABC_TRANSPORTER_2"/>
    <property type="match status" value="1"/>
</dbReference>
<dbReference type="InterPro" id="IPR036640">
    <property type="entry name" value="ABC1_TM_sf"/>
</dbReference>
<dbReference type="PANTHER" id="PTHR43394:SF1">
    <property type="entry name" value="ATP-BINDING CASSETTE SUB-FAMILY B MEMBER 10, MITOCHONDRIAL"/>
    <property type="match status" value="1"/>
</dbReference>
<feature type="transmembrane region" description="Helical" evidence="8">
    <location>
        <begin position="67"/>
        <end position="91"/>
    </location>
</feature>
<dbReference type="PROSITE" id="PS50929">
    <property type="entry name" value="ABC_TM1F"/>
    <property type="match status" value="1"/>
</dbReference>
<sequence>MFNKFNNDKCNLLNVYFWAISYLKPYKLKLSLVIVCGLVITGSQLIMPKIIQYFIDEFLTQPYTHEFIWLMLFIVILVVLIITFSAIRNIVQRSLQEKASRDMQFSIYSHLRKLGFAYFEKHPVGENLALMNTEVASLQNLYRQLLPWMINNFIFSIISITLMVSISWKLSLIIVPSLLLYYIFGPYLERKASQYGKKMGDERVRFNQKVYESITSIHDIRANAAESWDLANIKNRHKQLNKMMIKTYWFAFWRGTNRRLSYYIGGIAIIFIGSHLTLNSDMSTGAFVAFLLYYFQTMHILTSVVTSITEQRVLMDQAEKLYQFIKISPEVQEEEHTIARNKVQGNIIFEDVSFHYVDGPNVLNKFNLSIQAGQKVALVGASGNGKSTILKLLGRFYDPTNGRILLDHQPIQQLSFKDLRESLGFVFQETYLFGASVQDNILFGKPGASKDEVITAAKAAFAHDFITNLPQGYDTLLGERGVKLSGGQKQRISIARMFIKNPPIILLDEATASLDTISEKEVQAALQRLMQDRTTITVAHRLSTIQDYDNIALIENGKVLQSGSYDELMEQKGAFYHLSLGQKQEGA</sequence>
<feature type="transmembrane region" description="Helical" evidence="8">
    <location>
        <begin position="170"/>
        <end position="188"/>
    </location>
</feature>
<dbReference type="InterPro" id="IPR011527">
    <property type="entry name" value="ABC1_TM_dom"/>
</dbReference>
<dbReference type="GO" id="GO:0016887">
    <property type="term" value="F:ATP hydrolysis activity"/>
    <property type="evidence" value="ECO:0007669"/>
    <property type="project" value="InterPro"/>
</dbReference>
<reference evidence="11 12" key="1">
    <citation type="submission" date="2018-06" db="EMBL/GenBank/DDBJ databases">
        <authorList>
            <consortium name="Pathogen Informatics"/>
            <person name="Doyle S."/>
        </authorList>
    </citation>
    <scope>NUCLEOTIDE SEQUENCE [LARGE SCALE GENOMIC DNA]</scope>
    <source>
        <strain evidence="11 12">NCTC4824</strain>
    </source>
</reference>
<proteinExistence type="inferred from homology"/>
<evidence type="ECO:0000256" key="7">
    <source>
        <dbReference type="ARBA" id="ARBA00023136"/>
    </source>
</evidence>
<evidence type="ECO:0000259" key="9">
    <source>
        <dbReference type="PROSITE" id="PS50893"/>
    </source>
</evidence>
<feature type="transmembrane region" description="Helical" evidence="8">
    <location>
        <begin position="260"/>
        <end position="278"/>
    </location>
</feature>
<keyword evidence="5" id="KW-0067">ATP-binding</keyword>
<dbReference type="Pfam" id="PF00005">
    <property type="entry name" value="ABC_tran"/>
    <property type="match status" value="1"/>
</dbReference>
<accession>A0A2X4W6H4</accession>
<dbReference type="InterPro" id="IPR027417">
    <property type="entry name" value="P-loop_NTPase"/>
</dbReference>
<dbReference type="KEGG" id="blen:NCTC4824_02493"/>
<dbReference type="InterPro" id="IPR039421">
    <property type="entry name" value="Type_1_exporter"/>
</dbReference>
<evidence type="ECO:0000256" key="3">
    <source>
        <dbReference type="ARBA" id="ARBA00022692"/>
    </source>
</evidence>
<feature type="domain" description="ABC transmembrane type-1" evidence="10">
    <location>
        <begin position="32"/>
        <end position="310"/>
    </location>
</feature>
<protein>
    <submittedName>
        <fullName evidence="11">ABC transporter-like protein</fullName>
        <ecNumber evidence="11">3.6.3.-</ecNumber>
    </submittedName>
</protein>
<organism evidence="11 12">
    <name type="scientific">Lederbergia lenta</name>
    <name type="common">Bacillus lentus</name>
    <dbReference type="NCBI Taxonomy" id="1467"/>
    <lineage>
        <taxon>Bacteria</taxon>
        <taxon>Bacillati</taxon>
        <taxon>Bacillota</taxon>
        <taxon>Bacilli</taxon>
        <taxon>Bacillales</taxon>
        <taxon>Bacillaceae</taxon>
        <taxon>Lederbergia</taxon>
    </lineage>
</organism>
<evidence type="ECO:0000256" key="1">
    <source>
        <dbReference type="ARBA" id="ARBA00004651"/>
    </source>
</evidence>